<evidence type="ECO:0000256" key="10">
    <source>
        <dbReference type="ARBA" id="ARBA00038367"/>
    </source>
</evidence>
<proteinExistence type="inferred from homology"/>
<organism evidence="14 15">
    <name type="scientific">candidate division WWE3 bacterium CG08_land_8_20_14_0_20_41_15</name>
    <dbReference type="NCBI Taxonomy" id="1975086"/>
    <lineage>
        <taxon>Bacteria</taxon>
        <taxon>Katanobacteria</taxon>
    </lineage>
</organism>
<dbReference type="Proteomes" id="UP000231098">
    <property type="component" value="Unassembled WGS sequence"/>
</dbReference>
<dbReference type="EMBL" id="PEYV01000029">
    <property type="protein sequence ID" value="PIS21643.1"/>
    <property type="molecule type" value="Genomic_DNA"/>
</dbReference>
<accession>A0A2H0X9N5</accession>
<evidence type="ECO:0000259" key="13">
    <source>
        <dbReference type="Pfam" id="PF00275"/>
    </source>
</evidence>
<evidence type="ECO:0000313" key="14">
    <source>
        <dbReference type="EMBL" id="PIS21643.1"/>
    </source>
</evidence>
<evidence type="ECO:0000256" key="9">
    <source>
        <dbReference type="ARBA" id="ARBA00023316"/>
    </source>
</evidence>
<evidence type="ECO:0000256" key="11">
    <source>
        <dbReference type="ARBA" id="ARBA00047527"/>
    </source>
</evidence>
<dbReference type="GO" id="GO:0071555">
    <property type="term" value="P:cell wall organization"/>
    <property type="evidence" value="ECO:0007669"/>
    <property type="project" value="UniProtKB-KW"/>
</dbReference>
<comment type="caution">
    <text evidence="12">Lacks conserved residue(s) required for the propagation of feature annotation.</text>
</comment>
<feature type="binding site" evidence="12">
    <location>
        <position position="334"/>
    </location>
    <ligand>
        <name>UDP-N-acetyl-alpha-D-glucosamine</name>
        <dbReference type="ChEBI" id="CHEBI:57705"/>
    </ligand>
</feature>
<evidence type="ECO:0000256" key="4">
    <source>
        <dbReference type="ARBA" id="ARBA00022618"/>
    </source>
</evidence>
<dbReference type="SUPFAM" id="SSF55205">
    <property type="entry name" value="EPT/RTPC-like"/>
    <property type="match status" value="1"/>
</dbReference>
<feature type="modified residue" description="2-(S-cysteinyl)pyruvic acid O-phosphothioketal" evidence="12">
    <location>
        <position position="117"/>
    </location>
</feature>
<comment type="subcellular location">
    <subcellularLocation>
        <location evidence="1 12">Cytoplasm</location>
    </subcellularLocation>
</comment>
<evidence type="ECO:0000256" key="3">
    <source>
        <dbReference type="ARBA" id="ARBA00022490"/>
    </source>
</evidence>
<feature type="binding site" evidence="12">
    <location>
        <begin position="22"/>
        <end position="23"/>
    </location>
    <ligand>
        <name>phosphoenolpyruvate</name>
        <dbReference type="ChEBI" id="CHEBI:58702"/>
    </ligand>
</feature>
<dbReference type="Pfam" id="PF00275">
    <property type="entry name" value="EPSP_synthase"/>
    <property type="match status" value="1"/>
</dbReference>
<dbReference type="NCBIfam" id="TIGR01072">
    <property type="entry name" value="murA"/>
    <property type="match status" value="1"/>
</dbReference>
<dbReference type="GO" id="GO:0005737">
    <property type="term" value="C:cytoplasm"/>
    <property type="evidence" value="ECO:0007669"/>
    <property type="project" value="UniProtKB-SubCell"/>
</dbReference>
<evidence type="ECO:0000313" key="15">
    <source>
        <dbReference type="Proteomes" id="UP000231098"/>
    </source>
</evidence>
<dbReference type="GO" id="GO:0019277">
    <property type="term" value="P:UDP-N-acetylgalactosamine biosynthetic process"/>
    <property type="evidence" value="ECO:0007669"/>
    <property type="project" value="InterPro"/>
</dbReference>
<dbReference type="UniPathway" id="UPA00219"/>
<evidence type="ECO:0000256" key="5">
    <source>
        <dbReference type="ARBA" id="ARBA00022679"/>
    </source>
</evidence>
<dbReference type="PANTHER" id="PTHR43783">
    <property type="entry name" value="UDP-N-ACETYLGLUCOSAMINE 1-CARBOXYVINYLTRANSFERASE"/>
    <property type="match status" value="1"/>
</dbReference>
<evidence type="ECO:0000256" key="12">
    <source>
        <dbReference type="HAMAP-Rule" id="MF_00111"/>
    </source>
</evidence>
<evidence type="ECO:0000256" key="6">
    <source>
        <dbReference type="ARBA" id="ARBA00022960"/>
    </source>
</evidence>
<dbReference type="GO" id="GO:0051301">
    <property type="term" value="P:cell division"/>
    <property type="evidence" value="ECO:0007669"/>
    <property type="project" value="UniProtKB-KW"/>
</dbReference>
<dbReference type="InterPro" id="IPR001986">
    <property type="entry name" value="Enolpyruvate_Tfrase_dom"/>
</dbReference>
<keyword evidence="7 12" id="KW-0573">Peptidoglycan synthesis</keyword>
<evidence type="ECO:0000256" key="1">
    <source>
        <dbReference type="ARBA" id="ARBA00004496"/>
    </source>
</evidence>
<dbReference type="NCBIfam" id="NF006873">
    <property type="entry name" value="PRK09369.1"/>
    <property type="match status" value="1"/>
</dbReference>
<keyword evidence="6 12" id="KW-0133">Cell shape</keyword>
<dbReference type="InterPro" id="IPR013792">
    <property type="entry name" value="RNA3'P_cycl/enolpyr_Trfase_a/b"/>
</dbReference>
<feature type="domain" description="Enolpyruvate transferase" evidence="13">
    <location>
        <begin position="7"/>
        <end position="431"/>
    </location>
</feature>
<keyword evidence="9 12" id="KW-0961">Cell wall biogenesis/degradation</keyword>
<dbReference type="InterPro" id="IPR050068">
    <property type="entry name" value="MurA_subfamily"/>
</dbReference>
<evidence type="ECO:0000256" key="2">
    <source>
        <dbReference type="ARBA" id="ARBA00004752"/>
    </source>
</evidence>
<evidence type="ECO:0000256" key="7">
    <source>
        <dbReference type="ARBA" id="ARBA00022984"/>
    </source>
</evidence>
<feature type="binding site" evidence="12">
    <location>
        <position position="312"/>
    </location>
    <ligand>
        <name>UDP-N-acetyl-alpha-D-glucosamine</name>
        <dbReference type="ChEBI" id="CHEBI:57705"/>
    </ligand>
</feature>
<dbReference type="Gene3D" id="3.65.10.10">
    <property type="entry name" value="Enolpyruvate transferase domain"/>
    <property type="match status" value="2"/>
</dbReference>
<name>A0A2H0X9N5_UNCKA</name>
<comment type="catalytic activity">
    <reaction evidence="11 12">
        <text>phosphoenolpyruvate + UDP-N-acetyl-alpha-D-glucosamine = UDP-N-acetyl-3-O-(1-carboxyvinyl)-alpha-D-glucosamine + phosphate</text>
        <dbReference type="Rhea" id="RHEA:18681"/>
        <dbReference type="ChEBI" id="CHEBI:43474"/>
        <dbReference type="ChEBI" id="CHEBI:57705"/>
        <dbReference type="ChEBI" id="CHEBI:58702"/>
        <dbReference type="ChEBI" id="CHEBI:68483"/>
        <dbReference type="EC" id="2.5.1.7"/>
    </reaction>
</comment>
<dbReference type="CDD" id="cd01555">
    <property type="entry name" value="UdpNAET"/>
    <property type="match status" value="1"/>
</dbReference>
<dbReference type="InterPro" id="IPR005750">
    <property type="entry name" value="UDP_GlcNAc_COvinyl_MurA"/>
</dbReference>
<feature type="binding site" evidence="12">
    <location>
        <position position="93"/>
    </location>
    <ligand>
        <name>UDP-N-acetyl-alpha-D-glucosamine</name>
        <dbReference type="ChEBI" id="CHEBI:57705"/>
    </ligand>
</feature>
<evidence type="ECO:0000256" key="8">
    <source>
        <dbReference type="ARBA" id="ARBA00023306"/>
    </source>
</evidence>
<dbReference type="GO" id="GO:0008360">
    <property type="term" value="P:regulation of cell shape"/>
    <property type="evidence" value="ECO:0007669"/>
    <property type="project" value="UniProtKB-KW"/>
</dbReference>
<reference evidence="15" key="1">
    <citation type="submission" date="2017-09" db="EMBL/GenBank/DDBJ databases">
        <title>Depth-based differentiation of microbial function through sediment-hosted aquifers and enrichment of novel symbionts in the deep terrestrial subsurface.</title>
        <authorList>
            <person name="Probst A.J."/>
            <person name="Ladd B."/>
            <person name="Jarett J.K."/>
            <person name="Geller-Mcgrath D.E."/>
            <person name="Sieber C.M.K."/>
            <person name="Emerson J.B."/>
            <person name="Anantharaman K."/>
            <person name="Thomas B.C."/>
            <person name="Malmstrom R."/>
            <person name="Stieglmeier M."/>
            <person name="Klingl A."/>
            <person name="Woyke T."/>
            <person name="Ryan C.M."/>
            <person name="Banfield J.F."/>
        </authorList>
    </citation>
    <scope>NUCLEOTIDE SEQUENCE [LARGE SCALE GENOMIC DNA]</scope>
</reference>
<keyword evidence="5 12" id="KW-0808">Transferase</keyword>
<comment type="pathway">
    <text evidence="2 12">Cell wall biogenesis; peptidoglycan biosynthesis.</text>
</comment>
<comment type="caution">
    <text evidence="14">The sequence shown here is derived from an EMBL/GenBank/DDBJ whole genome shotgun (WGS) entry which is preliminary data.</text>
</comment>
<keyword evidence="12" id="KW-0670">Pyruvate</keyword>
<dbReference type="GO" id="GO:0009252">
    <property type="term" value="P:peptidoglycan biosynthetic process"/>
    <property type="evidence" value="ECO:0007669"/>
    <property type="project" value="UniProtKB-UniRule"/>
</dbReference>
<comment type="function">
    <text evidence="12">Cell wall formation. Adds enolpyruvyl to UDP-N-acetylglucosamine.</text>
</comment>
<dbReference type="EC" id="2.5.1.7" evidence="12"/>
<gene>
    <name evidence="12 14" type="primary">murA</name>
    <name evidence="14" type="ORF">COT51_01910</name>
</gene>
<comment type="similarity">
    <text evidence="10 12">Belongs to the EPSP synthase family. MurA subfamily.</text>
</comment>
<dbReference type="GO" id="GO:0008760">
    <property type="term" value="F:UDP-N-acetylglucosamine 1-carboxyvinyltransferase activity"/>
    <property type="evidence" value="ECO:0007669"/>
    <property type="project" value="UniProtKB-UniRule"/>
</dbReference>
<keyword evidence="3 12" id="KW-0963">Cytoplasm</keyword>
<sequence>MSFFQIEGGNPLKGKVKLSGAKNAAIKMIVASLLTDEDVILEDVPEISDVEVDIEILRSLGVEALYIRPNVLKLSSKKIHSYEVFKELSSKSRASILLLGPLLYRFGKAKIYELGGCKIGSRPLDRHINALKTLGARIDYSGGAYTAESSGRLVGASVVFEKVTVMGTENVILSSVLGIGKTRIIGAALEPEVDDLILLLTKMGAKIARSLDGAGRNTIEVEGVDNLKGATHSIIPDRNEAVTFALAGSVTQGDIVIENARPKDLIAFLAKIQQAGVDYEVSENSLRVWREEGTKLKSLDLVTAPHPGFMTDWQQPFSVLLCLAEGVSTIHETVYSDRFEYTKELNRMGAKISLYHPVAAPSVYSFSDYTEEGLYAASISGPTDLRGRRLTVVDLRAGATLVLAALSAKGKSEVYGVELIDRGYERFEEKLKGLGAFIERKS</sequence>
<feature type="active site" description="Proton donor" evidence="12">
    <location>
        <position position="117"/>
    </location>
</feature>
<dbReference type="InterPro" id="IPR036968">
    <property type="entry name" value="Enolpyruvate_Tfrase_sf"/>
</dbReference>
<keyword evidence="8 12" id="KW-0131">Cell cycle</keyword>
<dbReference type="AlphaFoldDB" id="A0A2H0X9N5"/>
<dbReference type="PANTHER" id="PTHR43783:SF1">
    <property type="entry name" value="UDP-N-ACETYLGLUCOSAMINE 1-CARBOXYVINYLTRANSFERASE"/>
    <property type="match status" value="1"/>
</dbReference>
<dbReference type="HAMAP" id="MF_00111">
    <property type="entry name" value="MurA"/>
    <property type="match status" value="1"/>
</dbReference>
<protein>
    <recommendedName>
        <fullName evidence="12">UDP-N-acetylglucosamine 1-carboxyvinyltransferase</fullName>
        <ecNumber evidence="12">2.5.1.7</ecNumber>
    </recommendedName>
    <alternativeName>
        <fullName evidence="12">Enoylpyruvate transferase</fullName>
    </alternativeName>
    <alternativeName>
        <fullName evidence="12">UDP-N-acetylglucosamine enolpyruvyl transferase</fullName>
        <shortName evidence="12">EPT</shortName>
    </alternativeName>
</protein>
<keyword evidence="4 12" id="KW-0132">Cell division</keyword>